<protein>
    <submittedName>
        <fullName evidence="1">Uncharacterized protein</fullName>
    </submittedName>
</protein>
<accession>A0A5B7IJ66</accession>
<proteinExistence type="predicted"/>
<dbReference type="AlphaFoldDB" id="A0A5B7IJ66"/>
<reference evidence="1 2" key="1">
    <citation type="submission" date="2019-05" db="EMBL/GenBank/DDBJ databases">
        <title>Another draft genome of Portunus trituberculatus and its Hox gene families provides insights of decapod evolution.</title>
        <authorList>
            <person name="Jeong J.-H."/>
            <person name="Song I."/>
            <person name="Kim S."/>
            <person name="Choi T."/>
            <person name="Kim D."/>
            <person name="Ryu S."/>
            <person name="Kim W."/>
        </authorList>
    </citation>
    <scope>NUCLEOTIDE SEQUENCE [LARGE SCALE GENOMIC DNA]</scope>
    <source>
        <tissue evidence="1">Muscle</tissue>
    </source>
</reference>
<dbReference type="EMBL" id="VSRR010068576">
    <property type="protein sequence ID" value="MPC85481.1"/>
    <property type="molecule type" value="Genomic_DNA"/>
</dbReference>
<keyword evidence="2" id="KW-1185">Reference proteome</keyword>
<evidence type="ECO:0000313" key="2">
    <source>
        <dbReference type="Proteomes" id="UP000324222"/>
    </source>
</evidence>
<sequence>MYKGKLTTTTTTTITPTTTNTTTTTTISATKLRPQDNINPFNTGTHFYLEISLRFDSFIGIRKELGRIFIMNFWV</sequence>
<organism evidence="1 2">
    <name type="scientific">Portunus trituberculatus</name>
    <name type="common">Swimming crab</name>
    <name type="synonym">Neptunus trituberculatus</name>
    <dbReference type="NCBI Taxonomy" id="210409"/>
    <lineage>
        <taxon>Eukaryota</taxon>
        <taxon>Metazoa</taxon>
        <taxon>Ecdysozoa</taxon>
        <taxon>Arthropoda</taxon>
        <taxon>Crustacea</taxon>
        <taxon>Multicrustacea</taxon>
        <taxon>Malacostraca</taxon>
        <taxon>Eumalacostraca</taxon>
        <taxon>Eucarida</taxon>
        <taxon>Decapoda</taxon>
        <taxon>Pleocyemata</taxon>
        <taxon>Brachyura</taxon>
        <taxon>Eubrachyura</taxon>
        <taxon>Portunoidea</taxon>
        <taxon>Portunidae</taxon>
        <taxon>Portuninae</taxon>
        <taxon>Portunus</taxon>
    </lineage>
</organism>
<dbReference type="Proteomes" id="UP000324222">
    <property type="component" value="Unassembled WGS sequence"/>
</dbReference>
<evidence type="ECO:0000313" key="1">
    <source>
        <dbReference type="EMBL" id="MPC85481.1"/>
    </source>
</evidence>
<gene>
    <name evidence="1" type="ORF">E2C01_080259</name>
</gene>
<name>A0A5B7IJ66_PORTR</name>
<comment type="caution">
    <text evidence="1">The sequence shown here is derived from an EMBL/GenBank/DDBJ whole genome shotgun (WGS) entry which is preliminary data.</text>
</comment>